<evidence type="ECO:0000256" key="2">
    <source>
        <dbReference type="ARBA" id="ARBA00012513"/>
    </source>
</evidence>
<dbReference type="InterPro" id="IPR055900">
    <property type="entry name" value="DUF7477"/>
</dbReference>
<gene>
    <name evidence="10" type="ORF">M8C21_012329</name>
</gene>
<dbReference type="PROSITE" id="PS00107">
    <property type="entry name" value="PROTEIN_KINASE_ATP"/>
    <property type="match status" value="1"/>
</dbReference>
<keyword evidence="11" id="KW-1185">Reference proteome</keyword>
<evidence type="ECO:0000256" key="4">
    <source>
        <dbReference type="ARBA" id="ARBA00022741"/>
    </source>
</evidence>
<dbReference type="InterPro" id="IPR017441">
    <property type="entry name" value="Protein_kinase_ATP_BS"/>
</dbReference>
<feature type="compositionally biased region" description="Basic residues" evidence="8">
    <location>
        <begin position="1"/>
        <end position="11"/>
    </location>
</feature>
<dbReference type="EC" id="2.7.11.1" evidence="2"/>
<evidence type="ECO:0000256" key="3">
    <source>
        <dbReference type="ARBA" id="ARBA00022679"/>
    </source>
</evidence>
<dbReference type="SMART" id="SM00220">
    <property type="entry name" value="S_TKc"/>
    <property type="match status" value="1"/>
</dbReference>
<organism evidence="10 11">
    <name type="scientific">Ambrosia artemisiifolia</name>
    <name type="common">Common ragweed</name>
    <dbReference type="NCBI Taxonomy" id="4212"/>
    <lineage>
        <taxon>Eukaryota</taxon>
        <taxon>Viridiplantae</taxon>
        <taxon>Streptophyta</taxon>
        <taxon>Embryophyta</taxon>
        <taxon>Tracheophyta</taxon>
        <taxon>Spermatophyta</taxon>
        <taxon>Magnoliopsida</taxon>
        <taxon>eudicotyledons</taxon>
        <taxon>Gunneridae</taxon>
        <taxon>Pentapetalae</taxon>
        <taxon>asterids</taxon>
        <taxon>campanulids</taxon>
        <taxon>Asterales</taxon>
        <taxon>Asteraceae</taxon>
        <taxon>Asteroideae</taxon>
        <taxon>Heliantheae alliance</taxon>
        <taxon>Heliantheae</taxon>
        <taxon>Ambrosia</taxon>
    </lineage>
</organism>
<dbReference type="GO" id="GO:0004674">
    <property type="term" value="F:protein serine/threonine kinase activity"/>
    <property type="evidence" value="ECO:0007669"/>
    <property type="project" value="UniProtKB-EC"/>
</dbReference>
<keyword evidence="6 7" id="KW-0067">ATP-binding</keyword>
<evidence type="ECO:0000256" key="6">
    <source>
        <dbReference type="ARBA" id="ARBA00022840"/>
    </source>
</evidence>
<feature type="region of interest" description="Disordered" evidence="8">
    <location>
        <begin position="1"/>
        <end position="30"/>
    </location>
</feature>
<dbReference type="CDD" id="cd14016">
    <property type="entry name" value="STKc_CK1"/>
    <property type="match status" value="1"/>
</dbReference>
<evidence type="ECO:0000256" key="1">
    <source>
        <dbReference type="ARBA" id="ARBA00005926"/>
    </source>
</evidence>
<dbReference type="Gene3D" id="1.10.510.10">
    <property type="entry name" value="Transferase(Phosphotransferase) domain 1"/>
    <property type="match status" value="1"/>
</dbReference>
<keyword evidence="5" id="KW-0418">Kinase</keyword>
<keyword evidence="4 7" id="KW-0547">Nucleotide-binding</keyword>
<evidence type="ECO:0000256" key="5">
    <source>
        <dbReference type="ARBA" id="ARBA00022777"/>
    </source>
</evidence>
<dbReference type="Proteomes" id="UP001206925">
    <property type="component" value="Unassembled WGS sequence"/>
</dbReference>
<feature type="binding site" evidence="7">
    <location>
        <position position="128"/>
    </location>
    <ligand>
        <name>ATP</name>
        <dbReference type="ChEBI" id="CHEBI:30616"/>
    </ligand>
</feature>
<reference evidence="10" key="1">
    <citation type="submission" date="2022-06" db="EMBL/GenBank/DDBJ databases">
        <title>Uncovering the hologenomic basis of an extraordinary plant invasion.</title>
        <authorList>
            <person name="Bieker V.C."/>
            <person name="Martin M.D."/>
            <person name="Gilbert T."/>
            <person name="Hodgins K."/>
            <person name="Battlay P."/>
            <person name="Petersen B."/>
            <person name="Wilson J."/>
        </authorList>
    </citation>
    <scope>NUCLEOTIDE SEQUENCE</scope>
    <source>
        <strain evidence="10">AA19_3_7</strain>
        <tissue evidence="10">Leaf</tissue>
    </source>
</reference>
<dbReference type="Pfam" id="PF24289">
    <property type="entry name" value="DUF7477"/>
    <property type="match status" value="1"/>
</dbReference>
<dbReference type="AlphaFoldDB" id="A0AAD5D3C0"/>
<dbReference type="PANTHER" id="PTHR11909">
    <property type="entry name" value="CASEIN KINASE-RELATED"/>
    <property type="match status" value="1"/>
</dbReference>
<dbReference type="EMBL" id="JAMZMK010005511">
    <property type="protein sequence ID" value="KAI7753198.1"/>
    <property type="molecule type" value="Genomic_DNA"/>
</dbReference>
<sequence>PTARRGARRGKAQTPKAPMPRPAGRGRGGNAMQIRDLEFFGGRGPPRNLDVALRDQLVVGKTAENLVADGEEEGSTSPIPERVQVGNSPAYMLERKLGKGGFGQVYVGRRVTGGSGNTGPNALEVALKLEHRNGKGCNYGPPYEWQVYSALNGCYGIPMVYHKGRHGDYYILVMDKLGPSLWDVWNSSNQTLSEEMVACIAVESLSILEQLHLKGFVHGDIKPENFLLGQPGTANEKKLYLVDLGLASKWRDTSSGNHIDYDQKPDVFRGTVRYASVHAHLGRTGSRRDDLESLAYTLIFLLKGKLPWQGFIGDNKGFLVCKKKMATSPDNLCYFCPSPFKQFLEMVTNMKFDEEPNYSKLIALFGNCLVSSAPLRPLRIDGALKVGQKRGRMISDLEDTQPRKKVRLGTPANQWISVYTSRTPMKQRYHYNVTDLRLHQHVEQGKNDGIYISCVASAKNLWAVIMDAGTGFTSQVYEISPVFLRKEWIMEQWEKNYYITSLAGASNGSALVVMSKGTSYTQQSYKVSDVFPYKWINKKWKEGFVVTSMTTAGNKWGIVMSRDSSYTNQVVELDFLYPSEGIHKRWENGYRITSAAATEDQAAFILSASKRRLQDVAQETLRTTDFPSNHVKEKWSKNLYLASICYGRTMS</sequence>
<comment type="caution">
    <text evidence="10">The sequence shown here is derived from an EMBL/GenBank/DDBJ whole genome shotgun (WGS) entry which is preliminary data.</text>
</comment>
<evidence type="ECO:0000313" key="10">
    <source>
        <dbReference type="EMBL" id="KAI7753198.1"/>
    </source>
</evidence>
<dbReference type="InterPro" id="IPR050235">
    <property type="entry name" value="CK1_Ser-Thr_kinase"/>
</dbReference>
<evidence type="ECO:0000256" key="7">
    <source>
        <dbReference type="PROSITE-ProRule" id="PRU10141"/>
    </source>
</evidence>
<evidence type="ECO:0000259" key="9">
    <source>
        <dbReference type="PROSITE" id="PS50011"/>
    </source>
</evidence>
<evidence type="ECO:0000313" key="11">
    <source>
        <dbReference type="Proteomes" id="UP001206925"/>
    </source>
</evidence>
<comment type="similarity">
    <text evidence="1">Belongs to the protein kinase superfamily. CK1 Ser/Thr protein kinase family. Casein kinase I subfamily.</text>
</comment>
<protein>
    <recommendedName>
        <fullName evidence="2">non-specific serine/threonine protein kinase</fullName>
        <ecNumber evidence="2">2.7.11.1</ecNumber>
    </recommendedName>
</protein>
<dbReference type="InterPro" id="IPR011009">
    <property type="entry name" value="Kinase-like_dom_sf"/>
</dbReference>
<feature type="domain" description="Protein kinase" evidence="9">
    <location>
        <begin position="91"/>
        <end position="370"/>
    </location>
</feature>
<dbReference type="PROSITE" id="PS50011">
    <property type="entry name" value="PROTEIN_KINASE_DOM"/>
    <property type="match status" value="1"/>
</dbReference>
<dbReference type="Pfam" id="PF00069">
    <property type="entry name" value="Pkinase"/>
    <property type="match status" value="1"/>
</dbReference>
<dbReference type="SUPFAM" id="SSF56112">
    <property type="entry name" value="Protein kinase-like (PK-like)"/>
    <property type="match status" value="1"/>
</dbReference>
<name>A0AAD5D3C0_AMBAR</name>
<dbReference type="GO" id="GO:0005524">
    <property type="term" value="F:ATP binding"/>
    <property type="evidence" value="ECO:0007669"/>
    <property type="project" value="UniProtKB-UniRule"/>
</dbReference>
<feature type="non-terminal residue" evidence="10">
    <location>
        <position position="1"/>
    </location>
</feature>
<dbReference type="InterPro" id="IPR000719">
    <property type="entry name" value="Prot_kinase_dom"/>
</dbReference>
<dbReference type="InterPro" id="IPR008271">
    <property type="entry name" value="Ser/Thr_kinase_AS"/>
</dbReference>
<keyword evidence="3" id="KW-0808">Transferase</keyword>
<proteinExistence type="inferred from homology"/>
<dbReference type="PROSITE" id="PS00108">
    <property type="entry name" value="PROTEIN_KINASE_ST"/>
    <property type="match status" value="1"/>
</dbReference>
<accession>A0AAD5D3C0</accession>
<evidence type="ECO:0000256" key="8">
    <source>
        <dbReference type="SAM" id="MobiDB-lite"/>
    </source>
</evidence>